<protein>
    <submittedName>
        <fullName evidence="3">CoA transferase</fullName>
    </submittedName>
</protein>
<evidence type="ECO:0000256" key="1">
    <source>
        <dbReference type="ARBA" id="ARBA00022679"/>
    </source>
</evidence>
<name>A0A917TZJ8_9ACTN</name>
<dbReference type="InterPro" id="IPR044855">
    <property type="entry name" value="CoA-Trfase_III_dom3_sf"/>
</dbReference>
<gene>
    <name evidence="3" type="ORF">GCM10007977_054770</name>
</gene>
<proteinExistence type="predicted"/>
<dbReference type="Gene3D" id="3.30.1540.10">
    <property type="entry name" value="formyl-coa transferase, domain 3"/>
    <property type="match status" value="1"/>
</dbReference>
<dbReference type="EMBL" id="BMPI01000028">
    <property type="protein sequence ID" value="GGM46060.1"/>
    <property type="molecule type" value="Genomic_DNA"/>
</dbReference>
<dbReference type="Gene3D" id="3.40.50.10540">
    <property type="entry name" value="Crotonobetainyl-coa:carnitine coa-transferase, domain 1"/>
    <property type="match status" value="1"/>
</dbReference>
<reference evidence="3" key="2">
    <citation type="submission" date="2020-09" db="EMBL/GenBank/DDBJ databases">
        <authorList>
            <person name="Sun Q."/>
            <person name="Ohkuma M."/>
        </authorList>
    </citation>
    <scope>NUCLEOTIDE SEQUENCE</scope>
    <source>
        <strain evidence="3">JCM 19831</strain>
    </source>
</reference>
<dbReference type="Proteomes" id="UP000642070">
    <property type="component" value="Unassembled WGS sequence"/>
</dbReference>
<reference evidence="3" key="1">
    <citation type="journal article" date="2014" name="Int. J. Syst. Evol. Microbiol.">
        <title>Complete genome sequence of Corynebacterium casei LMG S-19264T (=DSM 44701T), isolated from a smear-ripened cheese.</title>
        <authorList>
            <consortium name="US DOE Joint Genome Institute (JGI-PGF)"/>
            <person name="Walter F."/>
            <person name="Albersmeier A."/>
            <person name="Kalinowski J."/>
            <person name="Ruckert C."/>
        </authorList>
    </citation>
    <scope>NUCLEOTIDE SEQUENCE</scope>
    <source>
        <strain evidence="3">JCM 19831</strain>
    </source>
</reference>
<evidence type="ECO:0000313" key="4">
    <source>
        <dbReference type="Proteomes" id="UP000642070"/>
    </source>
</evidence>
<dbReference type="InterPro" id="IPR050483">
    <property type="entry name" value="CoA-transferase_III_domain"/>
</dbReference>
<dbReference type="PANTHER" id="PTHR48207">
    <property type="entry name" value="SUCCINATE--HYDROXYMETHYLGLUTARATE COA-TRANSFERASE"/>
    <property type="match status" value="1"/>
</dbReference>
<organism evidence="3 4">
    <name type="scientific">Dactylosporangium sucinum</name>
    <dbReference type="NCBI Taxonomy" id="1424081"/>
    <lineage>
        <taxon>Bacteria</taxon>
        <taxon>Bacillati</taxon>
        <taxon>Actinomycetota</taxon>
        <taxon>Actinomycetes</taxon>
        <taxon>Micromonosporales</taxon>
        <taxon>Micromonosporaceae</taxon>
        <taxon>Dactylosporangium</taxon>
    </lineage>
</organism>
<dbReference type="AlphaFoldDB" id="A0A917TZJ8"/>
<keyword evidence="4" id="KW-1185">Reference proteome</keyword>
<dbReference type="PANTHER" id="PTHR48207:SF3">
    <property type="entry name" value="SUCCINATE--HYDROXYMETHYLGLUTARATE COA-TRANSFERASE"/>
    <property type="match status" value="1"/>
</dbReference>
<dbReference type="GO" id="GO:0008410">
    <property type="term" value="F:CoA-transferase activity"/>
    <property type="evidence" value="ECO:0007669"/>
    <property type="project" value="TreeGrafter"/>
</dbReference>
<dbReference type="InterPro" id="IPR003673">
    <property type="entry name" value="CoA-Trfase_fam_III"/>
</dbReference>
<keyword evidence="1 3" id="KW-0808">Transferase</keyword>
<evidence type="ECO:0000313" key="3">
    <source>
        <dbReference type="EMBL" id="GGM46060.1"/>
    </source>
</evidence>
<dbReference type="Pfam" id="PF02515">
    <property type="entry name" value="CoA_transf_3"/>
    <property type="match status" value="1"/>
</dbReference>
<sequence length="417" mass="45214">MKPLADLRIIAVEQYGAGPFGSVHLADLGAEVIKIEDPAVGGDVGRYVPPYGEEEDSLFFETFNRNKRSLSLDLSSEPGRKVFEELVKVSDVVYSNLRGDVPAKIGITYDDLKHLNPRIVCVSLTGFGMTGPRRKEPGYDYVLQGLGGWMDLTGEPDGPPTKSGLSLVDYSGGLVAAISLLAGVHAARRDGVGMDCDVSLYDTAIGMLTYPATWHLNAGFTPARTRHSAHPSLVPFQAFEAKDGWMVVGCAKEKFWARLAEVVGHAEWAAAGSPYGTFSGRQQRSQELLPLLEAIFLEKSVDEWLELLYAAGIPCGPINDVPAALREEHTRARGLIVETEHPRFGTVEQVASPVRVGSQPPTYRRAPRRNEDFDLVMRTILGLDEESVESLKVQGAFGKQPAPAVPRGGADTDAASR</sequence>
<feature type="region of interest" description="Disordered" evidence="2">
    <location>
        <begin position="394"/>
        <end position="417"/>
    </location>
</feature>
<comment type="caution">
    <text evidence="3">The sequence shown here is derived from an EMBL/GenBank/DDBJ whole genome shotgun (WGS) entry which is preliminary data.</text>
</comment>
<evidence type="ECO:0000256" key="2">
    <source>
        <dbReference type="SAM" id="MobiDB-lite"/>
    </source>
</evidence>
<accession>A0A917TZJ8</accession>
<dbReference type="RefSeq" id="WP_190252815.1">
    <property type="nucleotide sequence ID" value="NZ_BMPI01000028.1"/>
</dbReference>
<dbReference type="InterPro" id="IPR023606">
    <property type="entry name" value="CoA-Trfase_III_dom_1_sf"/>
</dbReference>
<dbReference type="SUPFAM" id="SSF89796">
    <property type="entry name" value="CoA-transferase family III (CaiB/BaiF)"/>
    <property type="match status" value="1"/>
</dbReference>